<gene>
    <name evidence="4" type="ORF">C7H83_03620</name>
</gene>
<organism evidence="4 5">
    <name type="scientific">Tetragenococcus halophilus</name>
    <name type="common">Pediococcus halophilus</name>
    <dbReference type="NCBI Taxonomy" id="51669"/>
    <lineage>
        <taxon>Bacteria</taxon>
        <taxon>Bacillati</taxon>
        <taxon>Bacillota</taxon>
        <taxon>Bacilli</taxon>
        <taxon>Lactobacillales</taxon>
        <taxon>Enterococcaceae</taxon>
        <taxon>Tetragenococcus</taxon>
    </lineage>
</organism>
<proteinExistence type="predicted"/>
<evidence type="ECO:0000259" key="2">
    <source>
        <dbReference type="Pfam" id="PF00534"/>
    </source>
</evidence>
<dbReference type="PANTHER" id="PTHR46401">
    <property type="entry name" value="GLYCOSYLTRANSFERASE WBBK-RELATED"/>
    <property type="match status" value="1"/>
</dbReference>
<dbReference type="EMBL" id="CP027768">
    <property type="protein sequence ID" value="AYW49636.1"/>
    <property type="molecule type" value="Genomic_DNA"/>
</dbReference>
<keyword evidence="1 4" id="KW-0808">Transferase</keyword>
<dbReference type="Pfam" id="PF00534">
    <property type="entry name" value="Glycos_transf_1"/>
    <property type="match status" value="1"/>
</dbReference>
<dbReference type="PANTHER" id="PTHR46401:SF2">
    <property type="entry name" value="GLYCOSYLTRANSFERASE WBBK-RELATED"/>
    <property type="match status" value="1"/>
</dbReference>
<dbReference type="InterPro" id="IPR001296">
    <property type="entry name" value="Glyco_trans_1"/>
</dbReference>
<accession>A0A3G5FH24</accession>
<dbReference type="Proteomes" id="UP000280475">
    <property type="component" value="Chromosome"/>
</dbReference>
<sequence>MSKKVLILVNHDVVIYNFRKELVERLIAEDYTVIVSSPYGSKIDELVDMGCIYDKVDIERHGTNPLQDKKLYEYYKKTIKKYQPNIVLTYTIKPNIYGAMAAKKYGIPCMANITGLGTAFERQGIMREFLIILYKFAFSKIHKVFFQNEEDMRVFKERKISLGKHKLLPGSGVNIAQFSFEEYPIRNDKIKFLFIGRIMKDKGVEELFAAANNIKEKYSNVVFDAIGFCEEEYEKRIEMLKKENVINFHGVKDNVQEYIRESNAIIHPTYHEGMSNVLLEASAMGRPVLASDIPGCREIFDEGISGLGFKAKDSEDLTNTIENFINLPLDKKKSMGVAARKKVANEFDRNIVVNEYLNEIEKVLGKENNE</sequence>
<reference evidence="4 5" key="1">
    <citation type="journal article" date="2012" name="Int. J. Syst. Evol. Microbiol.">
        <title>Characterization of Tetragenococcus strains from sugar thick juice reveals a novel species, Tetragenococcus osmophilus sp. nov., and divides Tetragenococcus halophilus into two subspecies, T. halophilus subsp. halophilus subsp. nov. and T. halophilus subsp. flandriensis subsp. nov.</title>
        <authorList>
            <person name="Juste A."/>
            <person name="Van Trappen S."/>
            <person name="Verreth C."/>
            <person name="Cleenwerck I."/>
            <person name="De Vos P."/>
            <person name="Lievens B."/>
            <person name="Willems K.A."/>
        </authorList>
    </citation>
    <scope>NUCLEOTIDE SEQUENCE [LARGE SCALE GENOMIC DNA]</scope>
    <source>
        <strain evidence="4 5">LMG 26042</strain>
    </source>
</reference>
<feature type="domain" description="Glycosyltransferase subfamily 4-like N-terminal" evidence="3">
    <location>
        <begin position="4"/>
        <end position="148"/>
    </location>
</feature>
<dbReference type="AlphaFoldDB" id="A0A3G5FH24"/>
<evidence type="ECO:0000259" key="3">
    <source>
        <dbReference type="Pfam" id="PF13477"/>
    </source>
</evidence>
<protein>
    <submittedName>
        <fullName evidence="4">Glycosyltransferase family 1 protein</fullName>
    </submittedName>
</protein>
<dbReference type="GO" id="GO:0009103">
    <property type="term" value="P:lipopolysaccharide biosynthetic process"/>
    <property type="evidence" value="ECO:0007669"/>
    <property type="project" value="TreeGrafter"/>
</dbReference>
<dbReference type="SUPFAM" id="SSF53756">
    <property type="entry name" value="UDP-Glycosyltransferase/glycogen phosphorylase"/>
    <property type="match status" value="1"/>
</dbReference>
<evidence type="ECO:0000313" key="4">
    <source>
        <dbReference type="EMBL" id="AYW49636.1"/>
    </source>
</evidence>
<feature type="domain" description="Glycosyl transferase family 1" evidence="2">
    <location>
        <begin position="179"/>
        <end position="341"/>
    </location>
</feature>
<dbReference type="InterPro" id="IPR028098">
    <property type="entry name" value="Glyco_trans_4-like_N"/>
</dbReference>
<dbReference type="GO" id="GO:0016757">
    <property type="term" value="F:glycosyltransferase activity"/>
    <property type="evidence" value="ECO:0007669"/>
    <property type="project" value="InterPro"/>
</dbReference>
<dbReference type="Gene3D" id="3.40.50.2000">
    <property type="entry name" value="Glycogen Phosphorylase B"/>
    <property type="match status" value="2"/>
</dbReference>
<evidence type="ECO:0000313" key="5">
    <source>
        <dbReference type="Proteomes" id="UP000280475"/>
    </source>
</evidence>
<dbReference type="RefSeq" id="WP_103892939.1">
    <property type="nucleotide sequence ID" value="NZ_CP027768.1"/>
</dbReference>
<name>A0A3G5FH24_TETHA</name>
<dbReference type="CDD" id="cd03808">
    <property type="entry name" value="GT4_CapM-like"/>
    <property type="match status" value="1"/>
</dbReference>
<evidence type="ECO:0000256" key="1">
    <source>
        <dbReference type="ARBA" id="ARBA00022679"/>
    </source>
</evidence>
<dbReference type="Pfam" id="PF13477">
    <property type="entry name" value="Glyco_trans_4_2"/>
    <property type="match status" value="1"/>
</dbReference>